<dbReference type="Proteomes" id="UP000596035">
    <property type="component" value="Chromosome"/>
</dbReference>
<dbReference type="EMBL" id="CP065321">
    <property type="protein sequence ID" value="QQR29521.1"/>
    <property type="molecule type" value="Genomic_DNA"/>
</dbReference>
<evidence type="ECO:0000313" key="2">
    <source>
        <dbReference type="EMBL" id="QQR29521.1"/>
    </source>
</evidence>
<organism evidence="2 3">
    <name type="scientific">Acutalibacter muris</name>
    <dbReference type="NCBI Taxonomy" id="1796620"/>
    <lineage>
        <taxon>Bacteria</taxon>
        <taxon>Bacillati</taxon>
        <taxon>Bacillota</taxon>
        <taxon>Clostridia</taxon>
        <taxon>Eubacteriales</taxon>
        <taxon>Acutalibacteraceae</taxon>
        <taxon>Acutalibacter</taxon>
    </lineage>
</organism>
<gene>
    <name evidence="2" type="ORF">I5Q82_15995</name>
</gene>
<protein>
    <submittedName>
        <fullName evidence="2">Uncharacterized protein</fullName>
    </submittedName>
</protein>
<evidence type="ECO:0000313" key="3">
    <source>
        <dbReference type="Proteomes" id="UP000596035"/>
    </source>
</evidence>
<reference evidence="2 3" key="1">
    <citation type="submission" date="2020-11" db="EMBL/GenBank/DDBJ databases">
        <title>Closed and high quality bacterial genomes of the OMM12 community.</title>
        <authorList>
            <person name="Marbouty M."/>
            <person name="Lamy-Besnier Q."/>
            <person name="Debarbieux L."/>
            <person name="Koszul R."/>
        </authorList>
    </citation>
    <scope>NUCLEOTIDE SEQUENCE [LARGE SCALE GENOMIC DNA]</scope>
    <source>
        <strain evidence="2 3">KB18</strain>
    </source>
</reference>
<evidence type="ECO:0000256" key="1">
    <source>
        <dbReference type="SAM" id="MobiDB-lite"/>
    </source>
</evidence>
<name>A0AA92L5U6_9FIRM</name>
<dbReference type="AlphaFoldDB" id="A0AA92L5U6"/>
<sequence>MATLRRSSFTKRRPKSERGCSSFYGMHRHTGIKMTSPKMAFTAPIDKVYGTHVVFEDGRSNNSDKKL</sequence>
<accession>A0AA92L5U6</accession>
<proteinExistence type="predicted"/>
<dbReference type="RefSeq" id="WP_157130579.1">
    <property type="nucleotide sequence ID" value="NZ_CP021422.1"/>
</dbReference>
<feature type="region of interest" description="Disordered" evidence="1">
    <location>
        <begin position="1"/>
        <end position="24"/>
    </location>
</feature>